<dbReference type="EMBL" id="ML996100">
    <property type="protein sequence ID" value="KAF2740358.1"/>
    <property type="molecule type" value="Genomic_DNA"/>
</dbReference>
<evidence type="ECO:0000313" key="3">
    <source>
        <dbReference type="EMBL" id="KAF2740358.1"/>
    </source>
</evidence>
<feature type="compositionally biased region" description="Low complexity" evidence="1">
    <location>
        <begin position="99"/>
        <end position="109"/>
    </location>
</feature>
<keyword evidence="4" id="KW-1185">Reference proteome</keyword>
<accession>A0A9P4R6X3</accession>
<evidence type="ECO:0000313" key="4">
    <source>
        <dbReference type="Proteomes" id="UP000799444"/>
    </source>
</evidence>
<dbReference type="OrthoDB" id="2640446at2759"/>
<evidence type="ECO:0000259" key="2">
    <source>
        <dbReference type="Pfam" id="PF25597"/>
    </source>
</evidence>
<name>A0A9P4R6X3_9PLEO</name>
<feature type="compositionally biased region" description="Polar residues" evidence="1">
    <location>
        <begin position="124"/>
        <end position="148"/>
    </location>
</feature>
<dbReference type="Pfam" id="PF25597">
    <property type="entry name" value="SH3_retrovirus"/>
    <property type="match status" value="1"/>
</dbReference>
<feature type="domain" description="Retroviral polymerase SH3-like" evidence="2">
    <location>
        <begin position="35"/>
        <end position="75"/>
    </location>
</feature>
<sequence length="248" mass="27754">MSRRTPPINFGRTPHERLYNEKPSIKHIRPFSIGAYAHIHAEARQPGSKLLDRAEKGLFVGYGRTTKTSRIYIPQMIAPPAFSLEMDTVDRRLPSSLIPQQRPQPALSALPPPPQRPPAAESGDTPTTRPMTQLSSIEEQQPTLQPLSSRDEEPQSPSRQSRSIMLPPPTSRRTGGSYKLPTESPNRRSTRERKPSEKARQNSEQADTAELNTVDTAEIIDAFAFATILDPDVPRSYDEAMNETNRPL</sequence>
<dbReference type="AlphaFoldDB" id="A0A9P4R6X3"/>
<gene>
    <name evidence="3" type="ORF">EJ04DRAFT_600449</name>
</gene>
<comment type="caution">
    <text evidence="3">The sequence shown here is derived from an EMBL/GenBank/DDBJ whole genome shotgun (WGS) entry which is preliminary data.</text>
</comment>
<dbReference type="Proteomes" id="UP000799444">
    <property type="component" value="Unassembled WGS sequence"/>
</dbReference>
<evidence type="ECO:0000256" key="1">
    <source>
        <dbReference type="SAM" id="MobiDB-lite"/>
    </source>
</evidence>
<feature type="compositionally biased region" description="Basic and acidic residues" evidence="1">
    <location>
        <begin position="192"/>
        <end position="201"/>
    </location>
</feature>
<feature type="region of interest" description="Disordered" evidence="1">
    <location>
        <begin position="97"/>
        <end position="212"/>
    </location>
</feature>
<proteinExistence type="predicted"/>
<protein>
    <recommendedName>
        <fullName evidence="2">Retroviral polymerase SH3-like domain-containing protein</fullName>
    </recommendedName>
</protein>
<feature type="compositionally biased region" description="Polar residues" evidence="1">
    <location>
        <begin position="202"/>
        <end position="212"/>
    </location>
</feature>
<organism evidence="3 4">
    <name type="scientific">Polyplosphaeria fusca</name>
    <dbReference type="NCBI Taxonomy" id="682080"/>
    <lineage>
        <taxon>Eukaryota</taxon>
        <taxon>Fungi</taxon>
        <taxon>Dikarya</taxon>
        <taxon>Ascomycota</taxon>
        <taxon>Pezizomycotina</taxon>
        <taxon>Dothideomycetes</taxon>
        <taxon>Pleosporomycetidae</taxon>
        <taxon>Pleosporales</taxon>
        <taxon>Tetraplosphaeriaceae</taxon>
        <taxon>Polyplosphaeria</taxon>
    </lineage>
</organism>
<dbReference type="InterPro" id="IPR057670">
    <property type="entry name" value="SH3_retrovirus"/>
</dbReference>
<reference evidence="3" key="1">
    <citation type="journal article" date="2020" name="Stud. Mycol.">
        <title>101 Dothideomycetes genomes: a test case for predicting lifestyles and emergence of pathogens.</title>
        <authorList>
            <person name="Haridas S."/>
            <person name="Albert R."/>
            <person name="Binder M."/>
            <person name="Bloem J."/>
            <person name="Labutti K."/>
            <person name="Salamov A."/>
            <person name="Andreopoulos B."/>
            <person name="Baker S."/>
            <person name="Barry K."/>
            <person name="Bills G."/>
            <person name="Bluhm B."/>
            <person name="Cannon C."/>
            <person name="Castanera R."/>
            <person name="Culley D."/>
            <person name="Daum C."/>
            <person name="Ezra D."/>
            <person name="Gonzalez J."/>
            <person name="Henrissat B."/>
            <person name="Kuo A."/>
            <person name="Liang C."/>
            <person name="Lipzen A."/>
            <person name="Lutzoni F."/>
            <person name="Magnuson J."/>
            <person name="Mondo S."/>
            <person name="Nolan M."/>
            <person name="Ohm R."/>
            <person name="Pangilinan J."/>
            <person name="Park H.-J."/>
            <person name="Ramirez L."/>
            <person name="Alfaro M."/>
            <person name="Sun H."/>
            <person name="Tritt A."/>
            <person name="Yoshinaga Y."/>
            <person name="Zwiers L.-H."/>
            <person name="Turgeon B."/>
            <person name="Goodwin S."/>
            <person name="Spatafora J."/>
            <person name="Crous P."/>
            <person name="Grigoriev I."/>
        </authorList>
    </citation>
    <scope>NUCLEOTIDE SEQUENCE</scope>
    <source>
        <strain evidence="3">CBS 125425</strain>
    </source>
</reference>